<comment type="caution">
    <text evidence="2">The sequence shown here is derived from an EMBL/GenBank/DDBJ whole genome shotgun (WGS) entry which is preliminary data.</text>
</comment>
<evidence type="ECO:0000313" key="3">
    <source>
        <dbReference type="Proteomes" id="UP001479436"/>
    </source>
</evidence>
<feature type="signal peptide" evidence="1">
    <location>
        <begin position="1"/>
        <end position="22"/>
    </location>
</feature>
<keyword evidence="3" id="KW-1185">Reference proteome</keyword>
<reference evidence="2 3" key="1">
    <citation type="submission" date="2023-04" db="EMBL/GenBank/DDBJ databases">
        <title>Genome of Basidiobolus ranarum AG-B5.</title>
        <authorList>
            <person name="Stajich J.E."/>
            <person name="Carter-House D."/>
            <person name="Gryganskyi A."/>
        </authorList>
    </citation>
    <scope>NUCLEOTIDE SEQUENCE [LARGE SCALE GENOMIC DNA]</scope>
    <source>
        <strain evidence="2 3">AG-B5</strain>
    </source>
</reference>
<evidence type="ECO:0000313" key="2">
    <source>
        <dbReference type="EMBL" id="KAK9709365.1"/>
    </source>
</evidence>
<dbReference type="Proteomes" id="UP001479436">
    <property type="component" value="Unassembled WGS sequence"/>
</dbReference>
<evidence type="ECO:0000256" key="1">
    <source>
        <dbReference type="SAM" id="SignalP"/>
    </source>
</evidence>
<keyword evidence="1" id="KW-0732">Signal</keyword>
<organism evidence="2 3">
    <name type="scientific">Basidiobolus ranarum</name>
    <dbReference type="NCBI Taxonomy" id="34480"/>
    <lineage>
        <taxon>Eukaryota</taxon>
        <taxon>Fungi</taxon>
        <taxon>Fungi incertae sedis</taxon>
        <taxon>Zoopagomycota</taxon>
        <taxon>Entomophthoromycotina</taxon>
        <taxon>Basidiobolomycetes</taxon>
        <taxon>Basidiobolales</taxon>
        <taxon>Basidiobolaceae</taxon>
        <taxon>Basidiobolus</taxon>
    </lineage>
</organism>
<gene>
    <name evidence="2" type="ORF">K7432_009078</name>
</gene>
<proteinExistence type="predicted"/>
<sequence length="205" mass="22736">MLFFQNMFTGIAMASMVAPAFAAPRDRNQPELTAAPEYVELYRNVQACSQEFPATLTFIPDSEKARFKDCVKMIQKFTVSLGQPYIKAAKRDLDATIGVDVFFDALDRFSRVKKSWEKSPLICGVTKQKNGNDICGCHGGYCWRRCHGGIGAISFGIGYTAPPQSAPEWCYINNVKSGTNHQTCSKDQDCGFESTSCAKNYCALF</sequence>
<dbReference type="EMBL" id="JASJQH010007414">
    <property type="protein sequence ID" value="KAK9709365.1"/>
    <property type="molecule type" value="Genomic_DNA"/>
</dbReference>
<protein>
    <submittedName>
        <fullName evidence="2">Uncharacterized protein</fullName>
    </submittedName>
</protein>
<feature type="chain" id="PRO_5045634473" evidence="1">
    <location>
        <begin position="23"/>
        <end position="205"/>
    </location>
</feature>
<accession>A0ABR2VXL5</accession>
<name>A0ABR2VXL5_9FUNG</name>